<feature type="domain" description="SUI1" evidence="3">
    <location>
        <begin position="86"/>
        <end position="157"/>
    </location>
</feature>
<sequence length="191" mass="20942">RSDMAEAPSTSGAEPVTPRSLEYDPITGVPSEFNEFLPQESPEYKKWKIAQEGGEVIEKLTLKEKVGAEVEKLPGGKSKKKSKPQIIVSVAQRQKNKSTTTVAGLELFSVKLSEAGKLFGKKFACGASVVKTASGGEQIEMQGDFLPQIPDLLLKNYKNITKDDVFYIDMADGKKKKNYYADEDEDGEDAS</sequence>
<dbReference type="AlphaFoldDB" id="A0A2J8AA36"/>
<dbReference type="Proteomes" id="UP000236333">
    <property type="component" value="Unassembled WGS sequence"/>
</dbReference>
<proteinExistence type="inferred from homology"/>
<dbReference type="OrthoDB" id="277199at2759"/>
<comment type="caution">
    <text evidence="4">The sequence shown here is derived from an EMBL/GenBank/DDBJ whole genome shotgun (WGS) entry which is preliminary data.</text>
</comment>
<feature type="non-terminal residue" evidence="4">
    <location>
        <position position="1"/>
    </location>
</feature>
<dbReference type="EMBL" id="PGGS01000094">
    <property type="protein sequence ID" value="PNH09343.1"/>
    <property type="molecule type" value="Genomic_DNA"/>
</dbReference>
<dbReference type="CDD" id="cd11607">
    <property type="entry name" value="DENR_C"/>
    <property type="match status" value="1"/>
</dbReference>
<feature type="region of interest" description="Disordered" evidence="2">
    <location>
        <begin position="1"/>
        <end position="24"/>
    </location>
</feature>
<dbReference type="InterPro" id="IPR050318">
    <property type="entry name" value="DENR/SUI1_TIF"/>
</dbReference>
<gene>
    <name evidence="4" type="ORF">TSOC_004034</name>
</gene>
<name>A0A2J8AA36_9CHLO</name>
<dbReference type="Pfam" id="PF01253">
    <property type="entry name" value="SUI1"/>
    <property type="match status" value="1"/>
</dbReference>
<evidence type="ECO:0000256" key="1">
    <source>
        <dbReference type="ARBA" id="ARBA00007514"/>
    </source>
</evidence>
<dbReference type="PANTHER" id="PTHR12789">
    <property type="entry name" value="DENSITY-REGULATED PROTEIN HOMOLOG"/>
    <property type="match status" value="1"/>
</dbReference>
<evidence type="ECO:0000313" key="5">
    <source>
        <dbReference type="Proteomes" id="UP000236333"/>
    </source>
</evidence>
<evidence type="ECO:0000313" key="4">
    <source>
        <dbReference type="EMBL" id="PNH09343.1"/>
    </source>
</evidence>
<reference evidence="4 5" key="1">
    <citation type="journal article" date="2017" name="Mol. Biol. Evol.">
        <title>The 4-celled Tetrabaena socialis nuclear genome reveals the essential components for genetic control of cell number at the origin of multicellularity in the volvocine lineage.</title>
        <authorList>
            <person name="Featherston J."/>
            <person name="Arakaki Y."/>
            <person name="Hanschen E.R."/>
            <person name="Ferris P.J."/>
            <person name="Michod R.E."/>
            <person name="Olson B.J.S.C."/>
            <person name="Nozaki H."/>
            <person name="Durand P.M."/>
        </authorList>
    </citation>
    <scope>NUCLEOTIDE SEQUENCE [LARGE SCALE GENOMIC DNA]</scope>
    <source>
        <strain evidence="4 5">NIES-571</strain>
    </source>
</reference>
<dbReference type="GO" id="GO:0003743">
    <property type="term" value="F:translation initiation factor activity"/>
    <property type="evidence" value="ECO:0007669"/>
    <property type="project" value="InterPro"/>
</dbReference>
<dbReference type="PROSITE" id="PS50296">
    <property type="entry name" value="SUI1"/>
    <property type="match status" value="1"/>
</dbReference>
<evidence type="ECO:0000256" key="2">
    <source>
        <dbReference type="SAM" id="MobiDB-lite"/>
    </source>
</evidence>
<dbReference type="GO" id="GO:0003729">
    <property type="term" value="F:mRNA binding"/>
    <property type="evidence" value="ECO:0007669"/>
    <property type="project" value="TreeGrafter"/>
</dbReference>
<comment type="similarity">
    <text evidence="1">Belongs to the DENR family.</text>
</comment>
<protein>
    <submittedName>
        <fullName evidence="4">Density-regulated</fullName>
    </submittedName>
</protein>
<dbReference type="PANTHER" id="PTHR12789:SF0">
    <property type="entry name" value="DENSITY-REGULATED PROTEIN"/>
    <property type="match status" value="1"/>
</dbReference>
<dbReference type="InterPro" id="IPR036877">
    <property type="entry name" value="SUI1_dom_sf"/>
</dbReference>
<dbReference type="GO" id="GO:0001731">
    <property type="term" value="P:formation of translation preinitiation complex"/>
    <property type="evidence" value="ECO:0007669"/>
    <property type="project" value="TreeGrafter"/>
</dbReference>
<dbReference type="Gene3D" id="3.30.780.10">
    <property type="entry name" value="SUI1-like domain"/>
    <property type="match status" value="1"/>
</dbReference>
<dbReference type="InterPro" id="IPR046447">
    <property type="entry name" value="DENR_C"/>
</dbReference>
<accession>A0A2J8AA36</accession>
<keyword evidence="5" id="KW-1185">Reference proteome</keyword>
<dbReference type="SUPFAM" id="SSF55159">
    <property type="entry name" value="eIF1-like"/>
    <property type="match status" value="1"/>
</dbReference>
<evidence type="ECO:0000259" key="3">
    <source>
        <dbReference type="PROSITE" id="PS50296"/>
    </source>
</evidence>
<dbReference type="GO" id="GO:0002188">
    <property type="term" value="P:translation reinitiation"/>
    <property type="evidence" value="ECO:0007669"/>
    <property type="project" value="TreeGrafter"/>
</dbReference>
<dbReference type="InterPro" id="IPR001950">
    <property type="entry name" value="SUI1"/>
</dbReference>
<organism evidence="4 5">
    <name type="scientific">Tetrabaena socialis</name>
    <dbReference type="NCBI Taxonomy" id="47790"/>
    <lineage>
        <taxon>Eukaryota</taxon>
        <taxon>Viridiplantae</taxon>
        <taxon>Chlorophyta</taxon>
        <taxon>core chlorophytes</taxon>
        <taxon>Chlorophyceae</taxon>
        <taxon>CS clade</taxon>
        <taxon>Chlamydomonadales</taxon>
        <taxon>Tetrabaenaceae</taxon>
        <taxon>Tetrabaena</taxon>
    </lineage>
</organism>